<dbReference type="EMBL" id="FOTK01000030">
    <property type="protein sequence ID" value="SFM41447.1"/>
    <property type="molecule type" value="Genomic_DNA"/>
</dbReference>
<keyword evidence="2" id="KW-1185">Reference proteome</keyword>
<sequence>MSTLVAFLLILLAYRFRRWILVLIILALFAVCDHAPVQAPRIKLQAQTYTPEQLACSGEPPVPGRPRTAAAVGRYVGDLHAAWQDCHGALGVIREREQGSTP</sequence>
<accession>A0A1I4QN23</accession>
<dbReference type="OrthoDB" id="8004315at2"/>
<evidence type="ECO:0000313" key="2">
    <source>
        <dbReference type="Proteomes" id="UP000199048"/>
    </source>
</evidence>
<reference evidence="2" key="1">
    <citation type="submission" date="2016-10" db="EMBL/GenBank/DDBJ databases">
        <authorList>
            <person name="Varghese N."/>
            <person name="Submissions S."/>
        </authorList>
    </citation>
    <scope>NUCLEOTIDE SEQUENCE [LARGE SCALE GENOMIC DNA]</scope>
    <source>
        <strain evidence="2">BL36</strain>
    </source>
</reference>
<proteinExistence type="predicted"/>
<dbReference type="Proteomes" id="UP000199048">
    <property type="component" value="Unassembled WGS sequence"/>
</dbReference>
<protein>
    <submittedName>
        <fullName evidence="1">Uncharacterized protein</fullName>
    </submittedName>
</protein>
<dbReference type="RefSeq" id="WP_092044540.1">
    <property type="nucleotide sequence ID" value="NZ_FOTK01000030.1"/>
</dbReference>
<organism evidence="1 2">
    <name type="scientific">Methylobacterium pseudosasicola</name>
    <dbReference type="NCBI Taxonomy" id="582667"/>
    <lineage>
        <taxon>Bacteria</taxon>
        <taxon>Pseudomonadati</taxon>
        <taxon>Pseudomonadota</taxon>
        <taxon>Alphaproteobacteria</taxon>
        <taxon>Hyphomicrobiales</taxon>
        <taxon>Methylobacteriaceae</taxon>
        <taxon>Methylobacterium</taxon>
    </lineage>
</organism>
<dbReference type="AlphaFoldDB" id="A0A1I4QN23"/>
<evidence type="ECO:0000313" key="1">
    <source>
        <dbReference type="EMBL" id="SFM41447.1"/>
    </source>
</evidence>
<dbReference type="STRING" id="582667.SAMN05192568_103077"/>
<name>A0A1I4QN23_9HYPH</name>
<gene>
    <name evidence="1" type="ORF">SAMN05192568_103077</name>
</gene>